<evidence type="ECO:0000256" key="16">
    <source>
        <dbReference type="ARBA" id="ARBA00039036"/>
    </source>
</evidence>
<keyword evidence="14" id="KW-0496">Mitochondrion</keyword>
<dbReference type="PROSITE" id="PS00073">
    <property type="entry name" value="ACYL_COA_DH_2"/>
    <property type="match status" value="1"/>
</dbReference>
<keyword evidence="32" id="KW-1185">Reference proteome</keyword>
<comment type="subunit">
    <text evidence="5">Homotetramer.</text>
</comment>
<dbReference type="FunFam" id="2.40.110.10:FF:000001">
    <property type="entry name" value="Acyl-CoA dehydrogenase, mitochondrial"/>
    <property type="match status" value="1"/>
</dbReference>
<evidence type="ECO:0000259" key="28">
    <source>
        <dbReference type="Pfam" id="PF00441"/>
    </source>
</evidence>
<dbReference type="InterPro" id="IPR037069">
    <property type="entry name" value="AcylCoA_DH/ox_N_sf"/>
</dbReference>
<comment type="pathway">
    <text evidence="3">Lipid metabolism; mitochondrial fatty acid beta-oxidation.</text>
</comment>
<dbReference type="GO" id="GO:0005759">
    <property type="term" value="C:mitochondrial matrix"/>
    <property type="evidence" value="ECO:0007669"/>
    <property type="project" value="UniProtKB-SubCell"/>
</dbReference>
<reference evidence="31 32" key="1">
    <citation type="journal article" date="2015" name="Genome Biol. Evol.">
        <title>Phylogenomic analyses indicate that early fungi evolved digesting cell walls of algal ancestors of land plants.</title>
        <authorList>
            <person name="Chang Y."/>
            <person name="Wang S."/>
            <person name="Sekimoto S."/>
            <person name="Aerts A.L."/>
            <person name="Choi C."/>
            <person name="Clum A."/>
            <person name="LaButti K.M."/>
            <person name="Lindquist E.A."/>
            <person name="Yee Ngan C."/>
            <person name="Ohm R.A."/>
            <person name="Salamov A.A."/>
            <person name="Grigoriev I.V."/>
            <person name="Spatafora J.W."/>
            <person name="Berbee M.L."/>
        </authorList>
    </citation>
    <scope>NUCLEOTIDE SEQUENCE [LARGE SCALE GENOMIC DNA]</scope>
    <source>
        <strain evidence="31 32">NRRL 28638</strain>
    </source>
</reference>
<feature type="domain" description="Acyl-CoA dehydrogenase/oxidase C-terminal" evidence="28">
    <location>
        <begin position="264"/>
        <end position="412"/>
    </location>
</feature>
<dbReference type="Gene3D" id="1.10.540.10">
    <property type="entry name" value="Acyl-CoA dehydrogenase/oxidase, N-terminal domain"/>
    <property type="match status" value="1"/>
</dbReference>
<keyword evidence="11" id="KW-0007">Acetylation</keyword>
<keyword evidence="10" id="KW-0809">Transit peptide</keyword>
<evidence type="ECO:0000313" key="32">
    <source>
        <dbReference type="Proteomes" id="UP000070444"/>
    </source>
</evidence>
<dbReference type="EMBL" id="KQ964501">
    <property type="protein sequence ID" value="KXN70457.1"/>
    <property type="molecule type" value="Genomic_DNA"/>
</dbReference>
<evidence type="ECO:0000256" key="14">
    <source>
        <dbReference type="ARBA" id="ARBA00023128"/>
    </source>
</evidence>
<keyword evidence="12 27" id="KW-0560">Oxidoreductase</keyword>
<evidence type="ECO:0000256" key="26">
    <source>
        <dbReference type="ARBA" id="ARBA00051903"/>
    </source>
</evidence>
<evidence type="ECO:0000256" key="10">
    <source>
        <dbReference type="ARBA" id="ARBA00022946"/>
    </source>
</evidence>
<evidence type="ECO:0000259" key="30">
    <source>
        <dbReference type="Pfam" id="PF02771"/>
    </source>
</evidence>
<evidence type="ECO:0000256" key="23">
    <source>
        <dbReference type="ARBA" id="ARBA00049096"/>
    </source>
</evidence>
<evidence type="ECO:0000256" key="5">
    <source>
        <dbReference type="ARBA" id="ARBA00011881"/>
    </source>
</evidence>
<comment type="catalytic activity">
    <reaction evidence="23">
        <text>butanoyl-CoA + oxidized [electron-transfer flavoprotein] + H(+) = (2E)-butenoyl-CoA + reduced [electron-transfer flavoprotein]</text>
        <dbReference type="Rhea" id="RHEA:24004"/>
        <dbReference type="Rhea" id="RHEA-COMP:10685"/>
        <dbReference type="Rhea" id="RHEA-COMP:10686"/>
        <dbReference type="ChEBI" id="CHEBI:15378"/>
        <dbReference type="ChEBI" id="CHEBI:57332"/>
        <dbReference type="ChEBI" id="CHEBI:57371"/>
        <dbReference type="ChEBI" id="CHEBI:57692"/>
        <dbReference type="ChEBI" id="CHEBI:58307"/>
    </reaction>
    <physiologicalReaction direction="left-to-right" evidence="23">
        <dbReference type="Rhea" id="RHEA:24005"/>
    </physiologicalReaction>
</comment>
<dbReference type="InterPro" id="IPR009075">
    <property type="entry name" value="AcylCo_DH/oxidase_C"/>
</dbReference>
<accession>A0A137P627</accession>
<evidence type="ECO:0000256" key="27">
    <source>
        <dbReference type="RuleBase" id="RU362125"/>
    </source>
</evidence>
<evidence type="ECO:0000256" key="11">
    <source>
        <dbReference type="ARBA" id="ARBA00022990"/>
    </source>
</evidence>
<dbReference type="InterPro" id="IPR036250">
    <property type="entry name" value="AcylCo_DH-like_C"/>
</dbReference>
<dbReference type="PANTHER" id="PTHR43884:SF1">
    <property type="entry name" value="SHORT_BRANCHED CHAIN SPECIFIC ACYL-COA DEHYDROGENASE, MITOCHONDRIAL"/>
    <property type="match status" value="1"/>
</dbReference>
<evidence type="ECO:0000256" key="7">
    <source>
        <dbReference type="ARBA" id="ARBA00022630"/>
    </source>
</evidence>
<dbReference type="SUPFAM" id="SSF47203">
    <property type="entry name" value="Acyl-CoA dehydrogenase C-terminal domain-like"/>
    <property type="match status" value="1"/>
</dbReference>
<comment type="catalytic activity">
    <reaction evidence="21">
        <text>valproyl-CoA + oxidized [electron-transfer flavoprotein] + H(+) = (2E)-2-propylpent-2-enoyl-CoA + reduced [electron-transfer flavoprotein]</text>
        <dbReference type="Rhea" id="RHEA:65344"/>
        <dbReference type="Rhea" id="RHEA-COMP:10685"/>
        <dbReference type="Rhea" id="RHEA-COMP:10686"/>
        <dbReference type="ChEBI" id="CHEBI:15378"/>
        <dbReference type="ChEBI" id="CHEBI:57692"/>
        <dbReference type="ChEBI" id="CHEBI:58307"/>
        <dbReference type="ChEBI" id="CHEBI:156457"/>
        <dbReference type="ChEBI" id="CHEBI:156458"/>
    </reaction>
    <physiologicalReaction direction="left-to-right" evidence="21">
        <dbReference type="Rhea" id="RHEA:65345"/>
    </physiologicalReaction>
</comment>
<comment type="catalytic activity">
    <reaction evidence="24">
        <text>hexanoyl-CoA + oxidized [electron-transfer flavoprotein] + H(+) = (2E)-hexenoyl-CoA + reduced [electron-transfer flavoprotein]</text>
        <dbReference type="Rhea" id="RHEA:43464"/>
        <dbReference type="Rhea" id="RHEA-COMP:10685"/>
        <dbReference type="Rhea" id="RHEA-COMP:10686"/>
        <dbReference type="ChEBI" id="CHEBI:15378"/>
        <dbReference type="ChEBI" id="CHEBI:57692"/>
        <dbReference type="ChEBI" id="CHEBI:58307"/>
        <dbReference type="ChEBI" id="CHEBI:62077"/>
        <dbReference type="ChEBI" id="CHEBI:62620"/>
    </reaction>
    <physiologicalReaction direction="left-to-right" evidence="24">
        <dbReference type="Rhea" id="RHEA:43465"/>
    </physiologicalReaction>
</comment>
<comment type="catalytic activity">
    <reaction evidence="26">
        <text>2-methylpropanoyl-CoA + oxidized [electron-transfer flavoprotein] + H(+) = 2-methylpropenoyl-CoA + reduced [electron-transfer flavoprotein]</text>
        <dbReference type="Rhea" id="RHEA:44180"/>
        <dbReference type="Rhea" id="RHEA-COMP:10685"/>
        <dbReference type="Rhea" id="RHEA-COMP:10686"/>
        <dbReference type="ChEBI" id="CHEBI:15378"/>
        <dbReference type="ChEBI" id="CHEBI:57338"/>
        <dbReference type="ChEBI" id="CHEBI:57692"/>
        <dbReference type="ChEBI" id="CHEBI:58307"/>
        <dbReference type="ChEBI" id="CHEBI:62500"/>
    </reaction>
    <physiologicalReaction direction="left-to-right" evidence="26">
        <dbReference type="Rhea" id="RHEA:44181"/>
    </physiologicalReaction>
</comment>
<evidence type="ECO:0000256" key="1">
    <source>
        <dbReference type="ARBA" id="ARBA00001974"/>
    </source>
</evidence>
<dbReference type="FunFam" id="1.20.140.10:FF:000002">
    <property type="entry name" value="Acyl-CoA dehydrogenase short/branched chain"/>
    <property type="match status" value="1"/>
</dbReference>
<keyword evidence="6" id="KW-0597">Phosphoprotein</keyword>
<evidence type="ECO:0000313" key="31">
    <source>
        <dbReference type="EMBL" id="KXN70457.1"/>
    </source>
</evidence>
<keyword evidence="7 27" id="KW-0285">Flavoprotein</keyword>
<dbReference type="OMA" id="DAMFSYC"/>
<evidence type="ECO:0000256" key="22">
    <source>
        <dbReference type="ARBA" id="ARBA00048592"/>
    </source>
</evidence>
<dbReference type="FunFam" id="1.10.540.10:FF:000012">
    <property type="entry name" value="Acyl-CoA dehydrogenase short/branched chain"/>
    <property type="match status" value="1"/>
</dbReference>
<protein>
    <recommendedName>
        <fullName evidence="17">Short/branched chain specific acyl-CoA dehydrogenase, mitochondrial</fullName>
        <ecNumber evidence="16">1.3.8.5</ecNumber>
    </recommendedName>
    <alternativeName>
        <fullName evidence="19">2-methyl branched chain acyl-CoA dehydrogenase</fullName>
    </alternativeName>
    <alternativeName>
        <fullName evidence="18">2-methylbutyryl-coenzyme A dehydrogenase</fullName>
    </alternativeName>
</protein>
<proteinExistence type="inferred from homology"/>
<evidence type="ECO:0000256" key="9">
    <source>
        <dbReference type="ARBA" id="ARBA00022832"/>
    </source>
</evidence>
<sequence>MSRLAIQTSKLINNQLKNRVVSRAFSSSAPKNFEKLNSLHTLTEEEFMIQDAVRKFANEQVKPLVASMDQSEILDKNILQSLFEQGYMGLETSPDHGGAGASFTAVILAIEELAKVDPSISVICDVQNTLVNTLFRKYASKEIQEKYLPQLAENKVGCFCLSEASSGSDAFALKTKATKDGDDYILNGTKMWITNSGEAEIFLVFANADPSKGYKGITCFVVEKSMGIQVGKKEDKLGIRASSTCSLTFEDVRVPASNILGEYGKGYKYAIEILNEGRIGIAAQMLGLAQGVFDQTLPYLFERKQFGEAIGNFQGMQHQYAQAATEIEAARLLTYNAARLKDEGKPFVHQAAMAKLYASQVAQKVSSQCVDWMGGVGFTREFPIEKFYRDSKIGSIYEGTSNIQLSTIAKNLAKVYSQS</sequence>
<evidence type="ECO:0000256" key="13">
    <source>
        <dbReference type="ARBA" id="ARBA00023098"/>
    </source>
</evidence>
<evidence type="ECO:0000256" key="19">
    <source>
        <dbReference type="ARBA" id="ARBA00042821"/>
    </source>
</evidence>
<dbReference type="Proteomes" id="UP000070444">
    <property type="component" value="Unassembled WGS sequence"/>
</dbReference>
<dbReference type="Gene3D" id="1.20.140.10">
    <property type="entry name" value="Butyryl-CoA Dehydrogenase, subunit A, domain 3"/>
    <property type="match status" value="1"/>
</dbReference>
<feature type="domain" description="Acyl-CoA dehydrogenase/oxidase N-terminal" evidence="30">
    <location>
        <begin position="43"/>
        <end position="154"/>
    </location>
</feature>
<dbReference type="CDD" id="cd01158">
    <property type="entry name" value="SCAD_SBCAD"/>
    <property type="match status" value="1"/>
</dbReference>
<evidence type="ECO:0000256" key="8">
    <source>
        <dbReference type="ARBA" id="ARBA00022827"/>
    </source>
</evidence>
<dbReference type="PANTHER" id="PTHR43884">
    <property type="entry name" value="ACYL-COA DEHYDROGENASE"/>
    <property type="match status" value="1"/>
</dbReference>
<keyword evidence="9" id="KW-0276">Fatty acid metabolism</keyword>
<dbReference type="PROSITE" id="PS00072">
    <property type="entry name" value="ACYL_COA_DH_1"/>
    <property type="match status" value="1"/>
</dbReference>
<dbReference type="InterPro" id="IPR046373">
    <property type="entry name" value="Acyl-CoA_Oxase/DH_mid-dom_sf"/>
</dbReference>
<evidence type="ECO:0000256" key="2">
    <source>
        <dbReference type="ARBA" id="ARBA00004305"/>
    </source>
</evidence>
<dbReference type="GO" id="GO:0050660">
    <property type="term" value="F:flavin adenine dinucleotide binding"/>
    <property type="evidence" value="ECO:0007669"/>
    <property type="project" value="InterPro"/>
</dbReference>
<comment type="catalytic activity">
    <reaction evidence="20">
        <text>2-methylbutanoyl-CoA + oxidized [electron-transfer flavoprotein] + H(+) = (2E)-2-methylbut-2-enoyl-CoA + reduced [electron-transfer flavoprotein]</text>
        <dbReference type="Rhea" id="RHEA:43780"/>
        <dbReference type="Rhea" id="RHEA-COMP:10685"/>
        <dbReference type="Rhea" id="RHEA-COMP:10686"/>
        <dbReference type="ChEBI" id="CHEBI:15378"/>
        <dbReference type="ChEBI" id="CHEBI:57336"/>
        <dbReference type="ChEBI" id="CHEBI:57337"/>
        <dbReference type="ChEBI" id="CHEBI:57692"/>
        <dbReference type="ChEBI" id="CHEBI:58307"/>
        <dbReference type="EC" id="1.3.8.5"/>
    </reaction>
    <physiologicalReaction direction="left-to-right" evidence="20">
        <dbReference type="Rhea" id="RHEA:43781"/>
    </physiologicalReaction>
</comment>
<feature type="domain" description="Acyl-CoA oxidase/dehydrogenase middle" evidence="29">
    <location>
        <begin position="158"/>
        <end position="252"/>
    </location>
</feature>
<dbReference type="InterPro" id="IPR006091">
    <property type="entry name" value="Acyl-CoA_Oxase/DH_mid-dom"/>
</dbReference>
<comment type="catalytic activity">
    <reaction evidence="22">
        <text>(2R)-2-methylbutanoyl-CoA + oxidized [electron-transfer flavoprotein] + H(+) = ethylacryloyl-CoA + reduced [electron-transfer flavoprotein]</text>
        <dbReference type="Rhea" id="RHEA:65296"/>
        <dbReference type="Rhea" id="RHEA-COMP:10685"/>
        <dbReference type="Rhea" id="RHEA-COMP:10686"/>
        <dbReference type="ChEBI" id="CHEBI:15378"/>
        <dbReference type="ChEBI" id="CHEBI:57692"/>
        <dbReference type="ChEBI" id="CHEBI:58307"/>
        <dbReference type="ChEBI" id="CHEBI:156439"/>
        <dbReference type="ChEBI" id="CHEBI:156440"/>
    </reaction>
    <physiologicalReaction direction="left-to-right" evidence="22">
        <dbReference type="Rhea" id="RHEA:65297"/>
    </physiologicalReaction>
</comment>
<evidence type="ECO:0000256" key="21">
    <source>
        <dbReference type="ARBA" id="ARBA00048307"/>
    </source>
</evidence>
<evidence type="ECO:0000256" key="24">
    <source>
        <dbReference type="ARBA" id="ARBA00049192"/>
    </source>
</evidence>
<dbReference type="InterPro" id="IPR013786">
    <property type="entry name" value="AcylCoA_DH/ox_N"/>
</dbReference>
<dbReference type="GO" id="GO:0046395">
    <property type="term" value="P:carboxylic acid catabolic process"/>
    <property type="evidence" value="ECO:0007669"/>
    <property type="project" value="UniProtKB-ARBA"/>
</dbReference>
<evidence type="ECO:0000256" key="17">
    <source>
        <dbReference type="ARBA" id="ARBA00039850"/>
    </source>
</evidence>
<evidence type="ECO:0000256" key="15">
    <source>
        <dbReference type="ARBA" id="ARBA00037895"/>
    </source>
</evidence>
<dbReference type="STRING" id="796925.A0A137P627"/>
<dbReference type="EC" id="1.3.8.5" evidence="16"/>
<comment type="similarity">
    <text evidence="4 27">Belongs to the acyl-CoA dehydrogenase family.</text>
</comment>
<name>A0A137P627_CONC2</name>
<evidence type="ECO:0000256" key="25">
    <source>
        <dbReference type="ARBA" id="ARBA00049552"/>
    </source>
</evidence>
<evidence type="ECO:0000256" key="12">
    <source>
        <dbReference type="ARBA" id="ARBA00023002"/>
    </source>
</evidence>
<dbReference type="GO" id="GO:0003853">
    <property type="term" value="F:short-chain 2-methyl fatty acyl-CoA dehydrogenase activity"/>
    <property type="evidence" value="ECO:0007669"/>
    <property type="project" value="UniProtKB-EC"/>
</dbReference>
<comment type="subcellular location">
    <subcellularLocation>
        <location evidence="2">Mitochondrion matrix</location>
    </subcellularLocation>
</comment>
<gene>
    <name evidence="31" type="ORF">CONCODRAFT_81777</name>
</gene>
<dbReference type="Pfam" id="PF00441">
    <property type="entry name" value="Acyl-CoA_dh_1"/>
    <property type="match status" value="1"/>
</dbReference>
<evidence type="ECO:0000256" key="20">
    <source>
        <dbReference type="ARBA" id="ARBA00048235"/>
    </source>
</evidence>
<dbReference type="InterPro" id="IPR009100">
    <property type="entry name" value="AcylCoA_DH/oxidase_NM_dom_sf"/>
</dbReference>
<keyword evidence="8 27" id="KW-0274">FAD</keyword>
<evidence type="ECO:0000256" key="4">
    <source>
        <dbReference type="ARBA" id="ARBA00009347"/>
    </source>
</evidence>
<dbReference type="GO" id="GO:0006631">
    <property type="term" value="P:fatty acid metabolic process"/>
    <property type="evidence" value="ECO:0007669"/>
    <property type="project" value="UniProtKB-KW"/>
</dbReference>
<dbReference type="Gene3D" id="2.40.110.10">
    <property type="entry name" value="Butyryl-CoA Dehydrogenase, subunit A, domain 2"/>
    <property type="match status" value="1"/>
</dbReference>
<evidence type="ECO:0000256" key="18">
    <source>
        <dbReference type="ARBA" id="ARBA00041537"/>
    </source>
</evidence>
<evidence type="ECO:0000259" key="29">
    <source>
        <dbReference type="Pfam" id="PF02770"/>
    </source>
</evidence>
<dbReference type="SUPFAM" id="SSF56645">
    <property type="entry name" value="Acyl-CoA dehydrogenase NM domain-like"/>
    <property type="match status" value="1"/>
</dbReference>
<comment type="cofactor">
    <cofactor evidence="1 27">
        <name>FAD</name>
        <dbReference type="ChEBI" id="CHEBI:57692"/>
    </cofactor>
</comment>
<dbReference type="AlphaFoldDB" id="A0A137P627"/>
<dbReference type="OrthoDB" id="10262177at2759"/>
<dbReference type="Pfam" id="PF02770">
    <property type="entry name" value="Acyl-CoA_dh_M"/>
    <property type="match status" value="1"/>
</dbReference>
<comment type="catalytic activity">
    <reaction evidence="25">
        <text>(2S)-2-methylbutanoyl-CoA + oxidized [electron-transfer flavoprotein] + H(+) = (2E)-2-methylbut-2-enoyl-CoA + reduced [electron-transfer flavoprotein]</text>
        <dbReference type="Rhea" id="RHEA:48256"/>
        <dbReference type="Rhea" id="RHEA-COMP:10685"/>
        <dbReference type="Rhea" id="RHEA-COMP:10686"/>
        <dbReference type="ChEBI" id="CHEBI:15378"/>
        <dbReference type="ChEBI" id="CHEBI:57337"/>
        <dbReference type="ChEBI" id="CHEBI:57692"/>
        <dbReference type="ChEBI" id="CHEBI:58307"/>
        <dbReference type="ChEBI" id="CHEBI:88166"/>
    </reaction>
    <physiologicalReaction direction="left-to-right" evidence="25">
        <dbReference type="Rhea" id="RHEA:48257"/>
    </physiologicalReaction>
</comment>
<dbReference type="InterPro" id="IPR006089">
    <property type="entry name" value="Acyl-CoA_DH_CS"/>
</dbReference>
<dbReference type="Pfam" id="PF02771">
    <property type="entry name" value="Acyl-CoA_dh_N"/>
    <property type="match status" value="1"/>
</dbReference>
<comment type="pathway">
    <text evidence="15">Amino-acid degradation; L-isoleucine degradation.</text>
</comment>
<evidence type="ECO:0000256" key="6">
    <source>
        <dbReference type="ARBA" id="ARBA00022553"/>
    </source>
</evidence>
<evidence type="ECO:0000256" key="3">
    <source>
        <dbReference type="ARBA" id="ARBA00005198"/>
    </source>
</evidence>
<organism evidence="31 32">
    <name type="scientific">Conidiobolus coronatus (strain ATCC 28846 / CBS 209.66 / NRRL 28638)</name>
    <name type="common">Delacroixia coronata</name>
    <dbReference type="NCBI Taxonomy" id="796925"/>
    <lineage>
        <taxon>Eukaryota</taxon>
        <taxon>Fungi</taxon>
        <taxon>Fungi incertae sedis</taxon>
        <taxon>Zoopagomycota</taxon>
        <taxon>Entomophthoromycotina</taxon>
        <taxon>Entomophthoromycetes</taxon>
        <taxon>Entomophthorales</taxon>
        <taxon>Ancylistaceae</taxon>
        <taxon>Conidiobolus</taxon>
    </lineage>
</organism>
<keyword evidence="13" id="KW-0443">Lipid metabolism</keyword>